<evidence type="ECO:0000313" key="2">
    <source>
        <dbReference type="EMBL" id="GJT75260.1"/>
    </source>
</evidence>
<feature type="region of interest" description="Disordered" evidence="1">
    <location>
        <begin position="52"/>
        <end position="89"/>
    </location>
</feature>
<evidence type="ECO:0000313" key="3">
    <source>
        <dbReference type="Proteomes" id="UP001151760"/>
    </source>
</evidence>
<comment type="caution">
    <text evidence="2">The sequence shown here is derived from an EMBL/GenBank/DDBJ whole genome shotgun (WGS) entry which is preliminary data.</text>
</comment>
<dbReference type="Proteomes" id="UP001151760">
    <property type="component" value="Unassembled WGS sequence"/>
</dbReference>
<gene>
    <name evidence="2" type="ORF">Tco_1041985</name>
</gene>
<sequence>MCTYLKNMGGYKHNQLKGRSYKEFQKFFDKAYKQVNSFILMDSEVVKISMTRTEGSSKRTGDELESDKSKKHKIDEHVEAENDDDQEEAEMKKHIEIVKDDEVAIDAIPLTTKPPMILSKIHSSGINKKDAEDPGNESGKLTEGNEDSEVPSIEESRVNQEKDASVNNTNTINTVSPIVNTAGIKDNVVDENIIYGCADDPNMPELEDIYFFK</sequence>
<reference evidence="2" key="2">
    <citation type="submission" date="2022-01" db="EMBL/GenBank/DDBJ databases">
        <authorList>
            <person name="Yamashiro T."/>
            <person name="Shiraishi A."/>
            <person name="Satake H."/>
            <person name="Nakayama K."/>
        </authorList>
    </citation>
    <scope>NUCLEOTIDE SEQUENCE</scope>
</reference>
<name>A0ABQ5GHR4_9ASTR</name>
<keyword evidence="3" id="KW-1185">Reference proteome</keyword>
<proteinExistence type="predicted"/>
<dbReference type="EMBL" id="BQNB010018516">
    <property type="protein sequence ID" value="GJT75260.1"/>
    <property type="molecule type" value="Genomic_DNA"/>
</dbReference>
<accession>A0ABQ5GHR4</accession>
<feature type="compositionally biased region" description="Basic and acidic residues" evidence="1">
    <location>
        <begin position="154"/>
        <end position="164"/>
    </location>
</feature>
<feature type="compositionally biased region" description="Basic and acidic residues" evidence="1">
    <location>
        <begin position="55"/>
        <end position="80"/>
    </location>
</feature>
<organism evidence="2 3">
    <name type="scientific">Tanacetum coccineum</name>
    <dbReference type="NCBI Taxonomy" id="301880"/>
    <lineage>
        <taxon>Eukaryota</taxon>
        <taxon>Viridiplantae</taxon>
        <taxon>Streptophyta</taxon>
        <taxon>Embryophyta</taxon>
        <taxon>Tracheophyta</taxon>
        <taxon>Spermatophyta</taxon>
        <taxon>Magnoliopsida</taxon>
        <taxon>eudicotyledons</taxon>
        <taxon>Gunneridae</taxon>
        <taxon>Pentapetalae</taxon>
        <taxon>asterids</taxon>
        <taxon>campanulids</taxon>
        <taxon>Asterales</taxon>
        <taxon>Asteraceae</taxon>
        <taxon>Asteroideae</taxon>
        <taxon>Anthemideae</taxon>
        <taxon>Anthemidinae</taxon>
        <taxon>Tanacetum</taxon>
    </lineage>
</organism>
<feature type="region of interest" description="Disordered" evidence="1">
    <location>
        <begin position="125"/>
        <end position="169"/>
    </location>
</feature>
<reference evidence="2" key="1">
    <citation type="journal article" date="2022" name="Int. J. Mol. Sci.">
        <title>Draft Genome of Tanacetum Coccineum: Genomic Comparison of Closely Related Tanacetum-Family Plants.</title>
        <authorList>
            <person name="Yamashiro T."/>
            <person name="Shiraishi A."/>
            <person name="Nakayama K."/>
            <person name="Satake H."/>
        </authorList>
    </citation>
    <scope>NUCLEOTIDE SEQUENCE</scope>
</reference>
<protein>
    <submittedName>
        <fullName evidence="2">Uncharacterized protein</fullName>
    </submittedName>
</protein>
<evidence type="ECO:0000256" key="1">
    <source>
        <dbReference type="SAM" id="MobiDB-lite"/>
    </source>
</evidence>